<sequence length="203" mass="23576">MEYFRDMPTESWTCNKVCAYYKNDPRHKDKDLREILSEIKNDLKVFNEEKIYDPSLHKKATEILNNWKVCGFTCYVPSLSGQTTEIILLFASDRSLKIAVVLYTRNIKRVDKRAKIRAKQDKFAKKLAKLGNDQVKLSNDQAKKDQQNSTDDISTYVDIEKIVNLISNCTDNLNSPINFNDRKFLKLEFKAVCLIDGLELIKI</sequence>
<protein>
    <submittedName>
        <fullName evidence="1">16886_t:CDS:1</fullName>
    </submittedName>
</protein>
<gene>
    <name evidence="1" type="ORF">FWILDA_LOCUS57</name>
</gene>
<organism evidence="1 2">
    <name type="scientific">Funneliformis geosporum</name>
    <dbReference type="NCBI Taxonomy" id="1117311"/>
    <lineage>
        <taxon>Eukaryota</taxon>
        <taxon>Fungi</taxon>
        <taxon>Fungi incertae sedis</taxon>
        <taxon>Mucoromycota</taxon>
        <taxon>Glomeromycotina</taxon>
        <taxon>Glomeromycetes</taxon>
        <taxon>Glomerales</taxon>
        <taxon>Glomeraceae</taxon>
        <taxon>Funneliformis</taxon>
    </lineage>
</organism>
<keyword evidence="2" id="KW-1185">Reference proteome</keyword>
<evidence type="ECO:0000313" key="2">
    <source>
        <dbReference type="Proteomes" id="UP001153678"/>
    </source>
</evidence>
<proteinExistence type="predicted"/>
<name>A0A9W4SAM1_9GLOM</name>
<evidence type="ECO:0000313" key="1">
    <source>
        <dbReference type="EMBL" id="CAI2161448.1"/>
    </source>
</evidence>
<dbReference type="AlphaFoldDB" id="A0A9W4SAM1"/>
<dbReference type="EMBL" id="CAMKVN010000004">
    <property type="protein sequence ID" value="CAI2161448.1"/>
    <property type="molecule type" value="Genomic_DNA"/>
</dbReference>
<dbReference type="Proteomes" id="UP001153678">
    <property type="component" value="Unassembled WGS sequence"/>
</dbReference>
<comment type="caution">
    <text evidence="1">The sequence shown here is derived from an EMBL/GenBank/DDBJ whole genome shotgun (WGS) entry which is preliminary data.</text>
</comment>
<accession>A0A9W4SAM1</accession>
<reference evidence="1" key="1">
    <citation type="submission" date="2022-08" db="EMBL/GenBank/DDBJ databases">
        <authorList>
            <person name="Kallberg Y."/>
            <person name="Tangrot J."/>
            <person name="Rosling A."/>
        </authorList>
    </citation>
    <scope>NUCLEOTIDE SEQUENCE</scope>
    <source>
        <strain evidence="1">Wild A</strain>
    </source>
</reference>